<reference evidence="2" key="2">
    <citation type="journal article" date="2023" name="Science">
        <title>Genomic signatures of disease resistance in endangered staghorn corals.</title>
        <authorList>
            <person name="Vollmer S.V."/>
            <person name="Selwyn J.D."/>
            <person name="Despard B.A."/>
            <person name="Roesel C.L."/>
        </authorList>
    </citation>
    <scope>NUCLEOTIDE SEQUENCE</scope>
    <source>
        <strain evidence="2">K2</strain>
    </source>
</reference>
<keyword evidence="3" id="KW-1185">Reference proteome</keyword>
<name>A0AAD9QCH4_ACRCE</name>
<gene>
    <name evidence="2" type="ORF">P5673_018894</name>
</gene>
<feature type="region of interest" description="Disordered" evidence="1">
    <location>
        <begin position="128"/>
        <end position="167"/>
    </location>
</feature>
<feature type="compositionally biased region" description="Basic and acidic residues" evidence="1">
    <location>
        <begin position="10"/>
        <end position="23"/>
    </location>
</feature>
<dbReference type="EMBL" id="JARQWQ010000043">
    <property type="protein sequence ID" value="KAK2558690.1"/>
    <property type="molecule type" value="Genomic_DNA"/>
</dbReference>
<organism evidence="2 3">
    <name type="scientific">Acropora cervicornis</name>
    <name type="common">Staghorn coral</name>
    <dbReference type="NCBI Taxonomy" id="6130"/>
    <lineage>
        <taxon>Eukaryota</taxon>
        <taxon>Metazoa</taxon>
        <taxon>Cnidaria</taxon>
        <taxon>Anthozoa</taxon>
        <taxon>Hexacorallia</taxon>
        <taxon>Scleractinia</taxon>
        <taxon>Astrocoeniina</taxon>
        <taxon>Acroporidae</taxon>
        <taxon>Acropora</taxon>
    </lineage>
</organism>
<feature type="region of interest" description="Disordered" evidence="1">
    <location>
        <begin position="1"/>
        <end position="93"/>
    </location>
</feature>
<dbReference type="Proteomes" id="UP001249851">
    <property type="component" value="Unassembled WGS sequence"/>
</dbReference>
<evidence type="ECO:0000256" key="1">
    <source>
        <dbReference type="SAM" id="MobiDB-lite"/>
    </source>
</evidence>
<proteinExistence type="predicted"/>
<dbReference type="PANTHER" id="PTHR46579">
    <property type="entry name" value="F5/8 TYPE C DOMAIN-CONTAINING PROTEIN-RELATED"/>
    <property type="match status" value="1"/>
</dbReference>
<dbReference type="AlphaFoldDB" id="A0AAD9QCH4"/>
<reference evidence="2" key="1">
    <citation type="journal article" date="2023" name="G3 (Bethesda)">
        <title>Whole genome assembly and annotation of the endangered Caribbean coral Acropora cervicornis.</title>
        <authorList>
            <person name="Selwyn J.D."/>
            <person name="Vollmer S.V."/>
        </authorList>
    </citation>
    <scope>NUCLEOTIDE SEQUENCE</scope>
    <source>
        <strain evidence="2">K2</strain>
    </source>
</reference>
<feature type="compositionally biased region" description="Polar residues" evidence="1">
    <location>
        <begin position="78"/>
        <end position="93"/>
    </location>
</feature>
<dbReference type="PANTHER" id="PTHR46579:SF1">
    <property type="entry name" value="F5_8 TYPE C DOMAIN-CONTAINING PROTEIN"/>
    <property type="match status" value="1"/>
</dbReference>
<sequence>MDSDSDVGESIEHQDSCSNEIKRQISNSSDTSMLMGVREKRDDQNKIVSAAEDGFASSNESESGSADLPRPYVPHINEATNDWGSPSSHETENEQLCTFSVDSDCSGHTEISVAVVNEEAEDQTGAYLLSNSSGSNGEELDSCDDSSGNDSSSDESDKDSFLPDDGSDRANVFSKNIYKGSNLSVGASCILITQFSRKYKLPCKAQNDLLTLLKLHCPDGVEIALPQTYKELLKKTMPSLANIAKVRVCSICTKKIEGDATECEDGHPAGRPTKEDSYFIELPLEPQLKMIIEDAQRTINAKLQAIAVPHDMERKPRSLEYIKRWKATEMQHFLLYFGLPLLKGILDDDHFHHLALLTTGLWIFLKNEISKEELALAGEIMRSFCRLMEPLYGERSETINVHSITHLEEQVKCLGPLWTHSAFAFEAMIAHTLTGYKGTRGVAEQMVTNYLIDKEINPLQQELQTTVMTSLSVKQFSASLSLSKPRSKWSQLSSRVAFSRPALLRTLSDDEAAAVNVLFADCGLLPIDGLKEYSFAERLSVDGTVYHSAAYKRAGKSCSKIVQFFSQVTEPGHLFGEVQAFVTTGSIHLALLKQYPILVSAICSVNINPPSDEIVKIYADAKLLGSHHVPVAG</sequence>
<accession>A0AAD9QCH4</accession>
<protein>
    <submittedName>
        <fullName evidence="2">Uncharacterized protein</fullName>
    </submittedName>
</protein>
<comment type="caution">
    <text evidence="2">The sequence shown here is derived from an EMBL/GenBank/DDBJ whole genome shotgun (WGS) entry which is preliminary data.</text>
</comment>
<evidence type="ECO:0000313" key="2">
    <source>
        <dbReference type="EMBL" id="KAK2558690.1"/>
    </source>
</evidence>
<evidence type="ECO:0000313" key="3">
    <source>
        <dbReference type="Proteomes" id="UP001249851"/>
    </source>
</evidence>